<keyword evidence="2" id="KW-0997">Cell inner membrane</keyword>
<evidence type="ECO:0000256" key="3">
    <source>
        <dbReference type="ARBA" id="ARBA00022676"/>
    </source>
</evidence>
<dbReference type="PANTHER" id="PTHR30400:SF0">
    <property type="entry name" value="BIOSYNTHETIC PEPTIDOGLYCAN TRANSGLYCOSYLASE"/>
    <property type="match status" value="1"/>
</dbReference>
<keyword evidence="8 11" id="KW-1133">Transmembrane helix</keyword>
<dbReference type="EMBL" id="JBHUMA010000007">
    <property type="protein sequence ID" value="MFD2599924.1"/>
    <property type="molecule type" value="Genomic_DNA"/>
</dbReference>
<keyword evidence="1" id="KW-1003">Cell membrane</keyword>
<keyword evidence="3" id="KW-0328">Glycosyltransferase</keyword>
<dbReference type="InterPro" id="IPR011812">
    <property type="entry name" value="Pep_trsgly"/>
</dbReference>
<sequence>MMFAQKIHITPRQKKVAIITIASLIVLLAVGFIYYFSVRQGLLDRAIAKAQKQLKDDYALNLSMHSYGFAGLTTVQMDGVQVVPDSGERLLNAKQMRVSLAFWPLLRKQILLDELGLDQTALTLVKDGDQSNYDFLFKKKDSSSSETKQKRTLSQTIDRLIGQAFDKIPENLELNDVRVTYQDSSGTQGIRIPEGKMRGGKYDVDVFLNELMDKWNLKGEIDKDDESFRVTVASETPNMEVPFLRSRLGLAVTFEEVTFDLKEIKRHGANQMKLLGKWEVKDLQVFHRRLSEKPVLIPNASAEGGFIVDENAIELAEGSEIRVKDFIVKPQFKYRHRPTPFLELSVHTGKFEAQDFFDAIPDQLFENLKGLEVKGEIAYQLDFAVDFDNPDSLLFRSQMDDRALKIVKWGQANIAALNQPFVHEIYEDTAKLRDIVVGPNNPNFRTLGNIAPILQRTVLNTEDPFFYDHHGFEEEAFKLSIVKNIEERGFKRGASTISMQLIKNLYLNRNKTMMRKFEEILLVWLMERSQAVSKDRLFEIYLNIIEWGKNIYGIAEASNYYFGKTPDKLDLGESLFLSSIIPRPKTGLASFDYTGHLKPWVRRHFNTYGYILNKLNQLNDVAVPEAYGFYGVTLQPNLRPPRPYGVVDSVPSSDDLHDLIEDIDVEEQQHQRLLERLFGGQDSTRNN</sequence>
<evidence type="ECO:0000259" key="12">
    <source>
        <dbReference type="Pfam" id="PF00912"/>
    </source>
</evidence>
<feature type="transmembrane region" description="Helical" evidence="11">
    <location>
        <begin position="16"/>
        <end position="36"/>
    </location>
</feature>
<dbReference type="RefSeq" id="WP_380870065.1">
    <property type="nucleotide sequence ID" value="NZ_JBHUMA010000007.1"/>
</dbReference>
<evidence type="ECO:0000313" key="13">
    <source>
        <dbReference type="EMBL" id="MFD2599924.1"/>
    </source>
</evidence>
<dbReference type="SUPFAM" id="SSF53955">
    <property type="entry name" value="Lysozyme-like"/>
    <property type="match status" value="1"/>
</dbReference>
<keyword evidence="4" id="KW-0808">Transferase</keyword>
<dbReference type="Gene3D" id="1.10.3810.10">
    <property type="entry name" value="Biosynthetic peptidoglycan transglycosylase-like"/>
    <property type="match status" value="1"/>
</dbReference>
<keyword evidence="6" id="KW-0133">Cell shape</keyword>
<name>A0ABW5NPC5_9SPHI</name>
<reference evidence="14" key="1">
    <citation type="journal article" date="2019" name="Int. J. Syst. Evol. Microbiol.">
        <title>The Global Catalogue of Microorganisms (GCM) 10K type strain sequencing project: providing services to taxonomists for standard genome sequencing and annotation.</title>
        <authorList>
            <consortium name="The Broad Institute Genomics Platform"/>
            <consortium name="The Broad Institute Genome Sequencing Center for Infectious Disease"/>
            <person name="Wu L."/>
            <person name="Ma J."/>
        </authorList>
    </citation>
    <scope>NUCLEOTIDE SEQUENCE [LARGE SCALE GENOMIC DNA]</scope>
    <source>
        <strain evidence="14">KCTC 42248</strain>
    </source>
</reference>
<dbReference type="Proteomes" id="UP001597393">
    <property type="component" value="Unassembled WGS sequence"/>
</dbReference>
<keyword evidence="7" id="KW-0573">Peptidoglycan synthesis</keyword>
<dbReference type="InterPro" id="IPR023346">
    <property type="entry name" value="Lysozyme-like_dom_sf"/>
</dbReference>
<evidence type="ECO:0000256" key="7">
    <source>
        <dbReference type="ARBA" id="ARBA00022984"/>
    </source>
</evidence>
<gene>
    <name evidence="13" type="ORF">ACFSQ3_13280</name>
</gene>
<evidence type="ECO:0000256" key="5">
    <source>
        <dbReference type="ARBA" id="ARBA00022692"/>
    </source>
</evidence>
<accession>A0ABW5NPC5</accession>
<evidence type="ECO:0000256" key="11">
    <source>
        <dbReference type="SAM" id="Phobius"/>
    </source>
</evidence>
<keyword evidence="14" id="KW-1185">Reference proteome</keyword>
<dbReference type="InterPro" id="IPR001264">
    <property type="entry name" value="Glyco_trans_51"/>
</dbReference>
<comment type="caution">
    <text evidence="13">The sequence shown here is derived from an EMBL/GenBank/DDBJ whole genome shotgun (WGS) entry which is preliminary data.</text>
</comment>
<proteinExistence type="predicted"/>
<evidence type="ECO:0000256" key="10">
    <source>
        <dbReference type="ARBA" id="ARBA00023316"/>
    </source>
</evidence>
<evidence type="ECO:0000256" key="4">
    <source>
        <dbReference type="ARBA" id="ARBA00022679"/>
    </source>
</evidence>
<evidence type="ECO:0000313" key="14">
    <source>
        <dbReference type="Proteomes" id="UP001597393"/>
    </source>
</evidence>
<evidence type="ECO:0000256" key="6">
    <source>
        <dbReference type="ARBA" id="ARBA00022960"/>
    </source>
</evidence>
<keyword evidence="9 11" id="KW-0472">Membrane</keyword>
<evidence type="ECO:0000256" key="9">
    <source>
        <dbReference type="ARBA" id="ARBA00023136"/>
    </source>
</evidence>
<dbReference type="InterPro" id="IPR036950">
    <property type="entry name" value="PBP_transglycosylase"/>
</dbReference>
<feature type="domain" description="Glycosyl transferase family 51" evidence="12">
    <location>
        <begin position="441"/>
        <end position="586"/>
    </location>
</feature>
<keyword evidence="10" id="KW-0961">Cell wall biogenesis/degradation</keyword>
<dbReference type="Pfam" id="PF00912">
    <property type="entry name" value="Transgly"/>
    <property type="match status" value="1"/>
</dbReference>
<evidence type="ECO:0000256" key="8">
    <source>
        <dbReference type="ARBA" id="ARBA00022989"/>
    </source>
</evidence>
<dbReference type="PANTHER" id="PTHR30400">
    <property type="entry name" value="MONOFUNCTIONAL BIOSYNTHETIC PEPTIDOGLYCAN TRANSGLYCOSYLASE"/>
    <property type="match status" value="1"/>
</dbReference>
<organism evidence="13 14">
    <name type="scientific">Sphingobacterium corticis</name>
    <dbReference type="NCBI Taxonomy" id="1812823"/>
    <lineage>
        <taxon>Bacteria</taxon>
        <taxon>Pseudomonadati</taxon>
        <taxon>Bacteroidota</taxon>
        <taxon>Sphingobacteriia</taxon>
        <taxon>Sphingobacteriales</taxon>
        <taxon>Sphingobacteriaceae</taxon>
        <taxon>Sphingobacterium</taxon>
    </lineage>
</organism>
<protein>
    <submittedName>
        <fullName evidence="13">Transglycosylase domain-containing protein</fullName>
    </submittedName>
</protein>
<keyword evidence="5 11" id="KW-0812">Transmembrane</keyword>
<evidence type="ECO:0000256" key="1">
    <source>
        <dbReference type="ARBA" id="ARBA00022475"/>
    </source>
</evidence>
<evidence type="ECO:0000256" key="2">
    <source>
        <dbReference type="ARBA" id="ARBA00022519"/>
    </source>
</evidence>